<dbReference type="EMBL" id="CP068570">
    <property type="protein sequence ID" value="QQZ52159.1"/>
    <property type="molecule type" value="Genomic_DNA"/>
</dbReference>
<reference evidence="1" key="1">
    <citation type="submission" date="2021-01" db="EMBL/GenBank/DDBJ databases">
        <title>Genome sequence of Phenylobacterium sp. 20VBR1 isolated from a valley glaceir, Ny-Alesund, Svalbard.</title>
        <authorList>
            <person name="Thomas F.A."/>
            <person name="Krishnan K.P."/>
            <person name="Sinha R.K."/>
        </authorList>
    </citation>
    <scope>NUCLEOTIDE SEQUENCE</scope>
    <source>
        <strain evidence="1">20VBR1</strain>
    </source>
</reference>
<sequence>MLINVAVTSDMPHLRYILHCVVYQLETPLLGTRNIIAKKLSQRTMLGERRFYCRCEMIFGKQLA</sequence>
<evidence type="ECO:0000313" key="1">
    <source>
        <dbReference type="EMBL" id="QQZ52159.1"/>
    </source>
</evidence>
<gene>
    <name evidence="1" type="ORF">JKL49_11795</name>
</gene>
<proteinExistence type="predicted"/>
<organism evidence="1">
    <name type="scientific">Phenylobacterium glaciei</name>
    <dbReference type="NCBI Taxonomy" id="2803784"/>
    <lineage>
        <taxon>Bacteria</taxon>
        <taxon>Pseudomonadati</taxon>
        <taxon>Pseudomonadota</taxon>
        <taxon>Alphaproteobacteria</taxon>
        <taxon>Caulobacterales</taxon>
        <taxon>Caulobacteraceae</taxon>
        <taxon>Phenylobacterium</taxon>
    </lineage>
</organism>
<accession>A0A974SA60</accession>
<dbReference type="AlphaFoldDB" id="A0A974SA60"/>
<name>A0A974SA60_9CAUL</name>
<protein>
    <submittedName>
        <fullName evidence="1">Uncharacterized protein</fullName>
    </submittedName>
</protein>